<feature type="domain" description="MYND-type" evidence="19">
    <location>
        <begin position="1184"/>
        <end position="1230"/>
    </location>
</feature>
<evidence type="ECO:0000256" key="3">
    <source>
        <dbReference type="ARBA" id="ARBA00022528"/>
    </source>
</evidence>
<organism evidence="20 21">
    <name type="scientific">Chlamydomonas incerta</name>
    <dbReference type="NCBI Taxonomy" id="51695"/>
    <lineage>
        <taxon>Eukaryota</taxon>
        <taxon>Viridiplantae</taxon>
        <taxon>Chlorophyta</taxon>
        <taxon>core chlorophytes</taxon>
        <taxon>Chlorophyceae</taxon>
        <taxon>CS clade</taxon>
        <taxon>Chlamydomonadales</taxon>
        <taxon>Chlamydomonadaceae</taxon>
        <taxon>Chlamydomonas</taxon>
    </lineage>
</organism>
<feature type="compositionally biased region" description="Gly residues" evidence="18">
    <location>
        <begin position="625"/>
        <end position="650"/>
    </location>
</feature>
<keyword evidence="13" id="KW-0472">Membrane</keyword>
<evidence type="ECO:0000313" key="20">
    <source>
        <dbReference type="EMBL" id="KAG2434652.1"/>
    </source>
</evidence>
<evidence type="ECO:0000256" key="4">
    <source>
        <dbReference type="ARBA" id="ARBA00022640"/>
    </source>
</evidence>
<evidence type="ECO:0000256" key="18">
    <source>
        <dbReference type="SAM" id="MobiDB-lite"/>
    </source>
</evidence>
<evidence type="ECO:0000256" key="1">
    <source>
        <dbReference type="ARBA" id="ARBA00004508"/>
    </source>
</evidence>
<accession>A0A835VZ51</accession>
<dbReference type="PANTHER" id="PTHR32523:SF8">
    <property type="entry name" value="DOLICHOL KINASE"/>
    <property type="match status" value="1"/>
</dbReference>
<feature type="compositionally biased region" description="Gly residues" evidence="18">
    <location>
        <begin position="849"/>
        <end position="881"/>
    </location>
</feature>
<feature type="region of interest" description="Disordered" evidence="18">
    <location>
        <begin position="1134"/>
        <end position="1175"/>
    </location>
</feature>
<feature type="compositionally biased region" description="Low complexity" evidence="18">
    <location>
        <begin position="1159"/>
        <end position="1175"/>
    </location>
</feature>
<feature type="compositionally biased region" description="Low complexity" evidence="18">
    <location>
        <begin position="1134"/>
        <end position="1143"/>
    </location>
</feature>
<keyword evidence="4" id="KW-0934">Plastid</keyword>
<evidence type="ECO:0000313" key="21">
    <source>
        <dbReference type="Proteomes" id="UP000650467"/>
    </source>
</evidence>
<evidence type="ECO:0000256" key="8">
    <source>
        <dbReference type="ARBA" id="ARBA00022771"/>
    </source>
</evidence>
<evidence type="ECO:0000256" key="9">
    <source>
        <dbReference type="ARBA" id="ARBA00022777"/>
    </source>
</evidence>
<dbReference type="GO" id="GO:0016020">
    <property type="term" value="C:membrane"/>
    <property type="evidence" value="ECO:0007669"/>
    <property type="project" value="UniProtKB-SubCell"/>
</dbReference>
<dbReference type="AlphaFoldDB" id="A0A835VZ51"/>
<evidence type="ECO:0000256" key="12">
    <source>
        <dbReference type="ARBA" id="ARBA00022989"/>
    </source>
</evidence>
<keyword evidence="21" id="KW-1185">Reference proteome</keyword>
<keyword evidence="8 17" id="KW-0863">Zinc-finger</keyword>
<evidence type="ECO:0000256" key="16">
    <source>
        <dbReference type="ARBA" id="ARBA00048889"/>
    </source>
</evidence>
<dbReference type="GO" id="GO:0008270">
    <property type="term" value="F:zinc ion binding"/>
    <property type="evidence" value="ECO:0007669"/>
    <property type="project" value="UniProtKB-KW"/>
</dbReference>
<evidence type="ECO:0000256" key="10">
    <source>
        <dbReference type="ARBA" id="ARBA00022833"/>
    </source>
</evidence>
<keyword evidence="5" id="KW-0808">Transferase</keyword>
<comment type="subcellular location">
    <subcellularLocation>
        <location evidence="1">Plastid</location>
        <location evidence="1">Chloroplast membrane</location>
        <topology evidence="1">Multi-pass membrane protein</topology>
    </subcellularLocation>
</comment>
<keyword evidence="12" id="KW-1133">Transmembrane helix</keyword>
<keyword evidence="11" id="KW-0809">Transit peptide</keyword>
<dbReference type="InterPro" id="IPR002893">
    <property type="entry name" value="Znf_MYND"/>
</dbReference>
<dbReference type="EMBL" id="JAEHOC010000016">
    <property type="protein sequence ID" value="KAG2434652.1"/>
    <property type="molecule type" value="Genomic_DNA"/>
</dbReference>
<dbReference type="PROSITE" id="PS50865">
    <property type="entry name" value="ZF_MYND_2"/>
    <property type="match status" value="1"/>
</dbReference>
<evidence type="ECO:0000259" key="19">
    <source>
        <dbReference type="PROSITE" id="PS50865"/>
    </source>
</evidence>
<evidence type="ECO:0000256" key="5">
    <source>
        <dbReference type="ARBA" id="ARBA00022679"/>
    </source>
</evidence>
<dbReference type="SUPFAM" id="SSF144232">
    <property type="entry name" value="HIT/MYND zinc finger-like"/>
    <property type="match status" value="1"/>
</dbReference>
<feature type="region of interest" description="Disordered" evidence="18">
    <location>
        <begin position="610"/>
        <end position="650"/>
    </location>
</feature>
<dbReference type="InterPro" id="IPR039606">
    <property type="entry name" value="Phytol/farnesol_kinase"/>
</dbReference>
<dbReference type="PANTHER" id="PTHR32523">
    <property type="entry name" value="PHYTOL KINASE 1, CHLOROPLASTIC"/>
    <property type="match status" value="1"/>
</dbReference>
<evidence type="ECO:0000256" key="7">
    <source>
        <dbReference type="ARBA" id="ARBA00022723"/>
    </source>
</evidence>
<keyword evidence="7" id="KW-0479">Metal-binding</keyword>
<name>A0A835VZ51_CHLIN</name>
<keyword evidence="3" id="KW-0150">Chloroplast</keyword>
<dbReference type="EC" id="2.7.1.182" evidence="15"/>
<evidence type="ECO:0000256" key="2">
    <source>
        <dbReference type="ARBA" id="ARBA00010794"/>
    </source>
</evidence>
<evidence type="ECO:0000256" key="14">
    <source>
        <dbReference type="ARBA" id="ARBA00024015"/>
    </source>
</evidence>
<dbReference type="GO" id="GO:0009507">
    <property type="term" value="C:chloroplast"/>
    <property type="evidence" value="ECO:0007669"/>
    <property type="project" value="UniProtKB-SubCell"/>
</dbReference>
<protein>
    <recommendedName>
        <fullName evidence="15">phytol kinase</fullName>
        <ecNumber evidence="15">2.7.1.182</ecNumber>
    </recommendedName>
</protein>
<evidence type="ECO:0000256" key="6">
    <source>
        <dbReference type="ARBA" id="ARBA00022692"/>
    </source>
</evidence>
<keyword evidence="10" id="KW-0862">Zinc</keyword>
<dbReference type="Gene3D" id="6.10.140.2220">
    <property type="match status" value="1"/>
</dbReference>
<comment type="similarity">
    <text evidence="2">Belongs to the polyprenol kinase family.</text>
</comment>
<dbReference type="GO" id="GO:0010276">
    <property type="term" value="F:phytol kinase activity"/>
    <property type="evidence" value="ECO:0007669"/>
    <property type="project" value="UniProtKB-EC"/>
</dbReference>
<comment type="pathway">
    <text evidence="14">Cofactor biosynthesis; tocopherol biosynthesis.</text>
</comment>
<reference evidence="20" key="1">
    <citation type="journal article" date="2020" name="bioRxiv">
        <title>Comparative genomics of Chlamydomonas.</title>
        <authorList>
            <person name="Craig R.J."/>
            <person name="Hasan A.R."/>
            <person name="Ness R.W."/>
            <person name="Keightley P.D."/>
        </authorList>
    </citation>
    <scope>NUCLEOTIDE SEQUENCE</scope>
    <source>
        <strain evidence="20">SAG 7.73</strain>
    </source>
</reference>
<dbReference type="Proteomes" id="UP000650467">
    <property type="component" value="Unassembled WGS sequence"/>
</dbReference>
<dbReference type="OrthoDB" id="551542at2759"/>
<comment type="caution">
    <text evidence="20">The sequence shown here is derived from an EMBL/GenBank/DDBJ whole genome shotgun (WGS) entry which is preliminary data.</text>
</comment>
<comment type="catalytic activity">
    <reaction evidence="16">
        <text>phytol + CTP = phytyl phosphate + CDP + H(+)</text>
        <dbReference type="Rhea" id="RHEA:38055"/>
        <dbReference type="ChEBI" id="CHEBI:15378"/>
        <dbReference type="ChEBI" id="CHEBI:17327"/>
        <dbReference type="ChEBI" id="CHEBI:37563"/>
        <dbReference type="ChEBI" id="CHEBI:58069"/>
        <dbReference type="ChEBI" id="CHEBI:75483"/>
        <dbReference type="EC" id="2.7.1.182"/>
    </reaction>
</comment>
<keyword evidence="6" id="KW-0812">Transmembrane</keyword>
<gene>
    <name evidence="20" type="ORF">HXX76_007546</name>
</gene>
<evidence type="ECO:0000256" key="13">
    <source>
        <dbReference type="ARBA" id="ARBA00023136"/>
    </source>
</evidence>
<dbReference type="Pfam" id="PF01753">
    <property type="entry name" value="zf-MYND"/>
    <property type="match status" value="1"/>
</dbReference>
<evidence type="ECO:0000256" key="11">
    <source>
        <dbReference type="ARBA" id="ARBA00022946"/>
    </source>
</evidence>
<feature type="region of interest" description="Disordered" evidence="18">
    <location>
        <begin position="831"/>
        <end position="885"/>
    </location>
</feature>
<keyword evidence="9" id="KW-0418">Kinase</keyword>
<proteinExistence type="inferred from homology"/>
<evidence type="ECO:0000256" key="15">
    <source>
        <dbReference type="ARBA" id="ARBA00039024"/>
    </source>
</evidence>
<evidence type="ECO:0000256" key="17">
    <source>
        <dbReference type="PROSITE-ProRule" id="PRU00134"/>
    </source>
</evidence>
<sequence length="1256" mass="128318">MAARQRDAAEAFRREVEQLARALQEADPDFARVHTSCLSIYDRLRDANNAPGPDGQRELFRRIDSVLCSRAWSLLFRWHSTSLGILLAAPFAAEAVEAAWEVGGGGVNSRGQPLDRAGAVAALGIHGAALRLMTGCMCHAAAAAQGEDAGAHRPPGLPAPLPPPPPPGLVDRMARSHRALIASGSFRAYARLAAQAADAAAATAGDVGPQQQPGAPSAQVLEDVLSSFNSLVESACGFLRQPGVVARCGGPTTATARPTRQQAQQQQQQPLNVLLLSELASSGLNDQVARLVVHTAAADGRWWLRNQHRLPAADRGGGLAAALAQQQLSSVTTRAGATRDLASGLCTLLLQSGLLWMDCVDDMEAGSGTPPPPPWGACLDFLALAHVAATLAAAGFGGGARGVWGLPAELAEGLPVLGLAPSQGGGGRAGWLAGAPAFMLDQLHTGARDLSSWPFRHFMHTLCVAERAAWARRPAAAAGQRAAAATATAAAAVADSSEAAAGWRFPVSARAATEVLLAVVALATDSMDSAVPRGTAGHRGSSHQMAALGPRLRLTYSDAWEVGMDAVSTVKHILPAQLTGGQQRPSAPSAPATAVPAGAATAAAAVAAAPSGGAGGAGSNAHGVGRAGDGDGMAVGMDSDGGGSGGNPGGGSGGYPPMPYKYWRAAAAVLRRCACLPTGASGESLLPSQERRRVPVIWVKQIFKLTAMPGAKLPPRPPRALQAALAGGLVVALEAAVRTASDADLALRLANAFFSTPEDFFQSGAAWPHFQQLLAFAPPAQTAGLITSLGKRAHEAVDALAIGGGGSSACVTERRLLELLTGVVGTLPDTVEPLRSLQPDSSSCSSSSAGGGSGSSGGSGGGSGNGSSGAGSGIGFGGSDSGGEPRPMLLMQRQVRLLVSHTLHRWLPALSRCLRGQVPTTQYLSLLSLEAVLTFTLRLALRPLGEVAVLDSQADDPSGPWAASAAPAADSWRQWLLREVGVVALAELGLRILAALPRASMCAMTLGALIDSTLSLLPVAVPDVLAATLRLPLPRGSPWHPDQLRRVLLLPPPAPFAPEREGVEARLATLRALGVLREKADAVGDDLAQLRGHAYMPPLVRAAMARSQLARRPDLPPLPLSPHEAAVEASALAAGVEAEAASGGSRGGGRPPPPPPPQQQQQQQQQQAAPQQQAGPQLLRWCANPRCANLAGESEADLPLSMCAGCRCVRYCSRSCQAAHWRGGGHKAACPALRAAAAATAAAAAAAAAATAPGLT</sequence>